<feature type="transmembrane region" description="Helical" evidence="8">
    <location>
        <begin position="306"/>
        <end position="330"/>
    </location>
</feature>
<keyword evidence="5 8" id="KW-1133">Transmembrane helix</keyword>
<keyword evidence="6" id="KW-0443">Lipid metabolism</keyword>
<evidence type="ECO:0000313" key="11">
    <source>
        <dbReference type="Proteomes" id="UP001497623"/>
    </source>
</evidence>
<evidence type="ECO:0000256" key="8">
    <source>
        <dbReference type="RuleBase" id="RU363132"/>
    </source>
</evidence>
<dbReference type="GO" id="GO:0005789">
    <property type="term" value="C:endoplasmic reticulum membrane"/>
    <property type="evidence" value="ECO:0007669"/>
    <property type="project" value="UniProtKB-SubCell"/>
</dbReference>
<comment type="caution">
    <text evidence="10">The sequence shown here is derived from an EMBL/GenBank/DDBJ whole genome shotgun (WGS) entry which is preliminary data.</text>
</comment>
<protein>
    <recommendedName>
        <fullName evidence="8">Reticulon-like protein</fullName>
    </recommendedName>
</protein>
<evidence type="ECO:0000256" key="6">
    <source>
        <dbReference type="ARBA" id="ARBA00023098"/>
    </source>
</evidence>
<comment type="subcellular location">
    <subcellularLocation>
        <location evidence="1 8">Endoplasmic reticulum membrane</location>
        <topology evidence="1 8">Multi-pass membrane protein</topology>
    </subcellularLocation>
</comment>
<dbReference type="InterPro" id="IPR003388">
    <property type="entry name" value="Reticulon"/>
</dbReference>
<keyword evidence="11" id="KW-1185">Reference proteome</keyword>
<feature type="domain" description="Reticulon" evidence="9">
    <location>
        <begin position="42"/>
        <end position="211"/>
    </location>
</feature>
<sequence>MESTAQDDSFSLESMAVHGIKVTVETVYPHLMQIQEQMNPRLKRFLNWENVASTGLMFTTVISTLVLLHYFTVIKMVSFALLALLMISIILWIPYVYKKYVLAYKSDDSKCLKHPFKPYFEMKIDISETEIHRVADEAIKFIDIISKRSKEIIFVDNLWDSAVAWCIGMTVSIYCGTSMTALTLLKLIVVCLFIVSLPFGYIEHKATVDEYCIDAFNRIQHGKRINCNNHEDTSTMEKDHKGSLSESLITKFSLVMFLVHRELKMIYYLLTPLVISVFTTLLLNLWEVEIPHIEFLTGKRSYFNQIFVKFGWGWTLSLLLLFQLCFIFIYSQRWLYLRNIAIKTFFTTLFFYVWCQIIFPLVEEFNGECKYNGNIIDISKRQCIKSPEHAYKSYFDISGHAYLMSYCVLILMHEAHQVEDLLKALRHPGKYENLVPCAPQFAAFLVAISFILITILTLLWDFMIIVTMIYFHTFTEIILGVILAILMYLIIYEKILPYFLSNLNITEV</sequence>
<evidence type="ECO:0000256" key="7">
    <source>
        <dbReference type="ARBA" id="ARBA00023136"/>
    </source>
</evidence>
<feature type="transmembrane region" description="Helical" evidence="8">
    <location>
        <begin position="469"/>
        <end position="491"/>
    </location>
</feature>
<feature type="transmembrane region" description="Helical" evidence="8">
    <location>
        <begin position="180"/>
        <end position="201"/>
    </location>
</feature>
<evidence type="ECO:0000256" key="5">
    <source>
        <dbReference type="ARBA" id="ARBA00022989"/>
    </source>
</evidence>
<dbReference type="PROSITE" id="PS50845">
    <property type="entry name" value="RETICULON"/>
    <property type="match status" value="1"/>
</dbReference>
<gene>
    <name evidence="10" type="ORF">MNOR_LOCUS34462</name>
</gene>
<feature type="transmembrane region" description="Helical" evidence="8">
    <location>
        <begin position="342"/>
        <end position="362"/>
    </location>
</feature>
<dbReference type="InterPro" id="IPR019388">
    <property type="entry name" value="FIT"/>
</dbReference>
<dbReference type="AlphaFoldDB" id="A0AAV2SAQ3"/>
<feature type="transmembrane region" description="Helical" evidence="8">
    <location>
        <begin position="77"/>
        <end position="97"/>
    </location>
</feature>
<feature type="transmembrane region" description="Helical" evidence="8">
    <location>
        <begin position="441"/>
        <end position="462"/>
    </location>
</feature>
<evidence type="ECO:0000256" key="3">
    <source>
        <dbReference type="ARBA" id="ARBA00022801"/>
    </source>
</evidence>
<dbReference type="Gene3D" id="1.20.5.2480">
    <property type="match status" value="1"/>
</dbReference>
<keyword evidence="2 8" id="KW-0812">Transmembrane</keyword>
<evidence type="ECO:0000256" key="2">
    <source>
        <dbReference type="ARBA" id="ARBA00022692"/>
    </source>
</evidence>
<evidence type="ECO:0000256" key="4">
    <source>
        <dbReference type="ARBA" id="ARBA00022824"/>
    </source>
</evidence>
<keyword evidence="7 8" id="KW-0472">Membrane</keyword>
<dbReference type="EMBL" id="CAXKWB010053190">
    <property type="protein sequence ID" value="CAL4174055.1"/>
    <property type="molecule type" value="Genomic_DNA"/>
</dbReference>
<dbReference type="GO" id="GO:0019915">
    <property type="term" value="P:lipid storage"/>
    <property type="evidence" value="ECO:0007669"/>
    <property type="project" value="InterPro"/>
</dbReference>
<dbReference type="Pfam" id="PF02453">
    <property type="entry name" value="Reticulon"/>
    <property type="match status" value="1"/>
</dbReference>
<name>A0AAV2SAQ3_MEGNR</name>
<evidence type="ECO:0000313" key="10">
    <source>
        <dbReference type="EMBL" id="CAL4174055.1"/>
    </source>
</evidence>
<evidence type="ECO:0000256" key="1">
    <source>
        <dbReference type="ARBA" id="ARBA00004477"/>
    </source>
</evidence>
<dbReference type="GO" id="GO:0010945">
    <property type="term" value="F:coenzyme A diphosphatase activity"/>
    <property type="evidence" value="ECO:0007669"/>
    <property type="project" value="InterPro"/>
</dbReference>
<accession>A0AAV2SAQ3</accession>
<reference evidence="10 11" key="1">
    <citation type="submission" date="2024-05" db="EMBL/GenBank/DDBJ databases">
        <authorList>
            <person name="Wallberg A."/>
        </authorList>
    </citation>
    <scope>NUCLEOTIDE SEQUENCE [LARGE SCALE GENOMIC DNA]</scope>
</reference>
<dbReference type="PANTHER" id="PTHR23129">
    <property type="entry name" value="ACYL-COENZYME A DIPHOSPHATASE FITM2"/>
    <property type="match status" value="1"/>
</dbReference>
<feature type="transmembrane region" description="Helical" evidence="8">
    <location>
        <begin position="51"/>
        <end position="71"/>
    </location>
</feature>
<dbReference type="Proteomes" id="UP001497623">
    <property type="component" value="Unassembled WGS sequence"/>
</dbReference>
<dbReference type="GO" id="GO:0008654">
    <property type="term" value="P:phospholipid biosynthetic process"/>
    <property type="evidence" value="ECO:0007669"/>
    <property type="project" value="TreeGrafter"/>
</dbReference>
<evidence type="ECO:0000259" key="9">
    <source>
        <dbReference type="PROSITE" id="PS50845"/>
    </source>
</evidence>
<comment type="caution">
    <text evidence="8">Lacks conserved residue(s) required for the propagation of feature annotation.</text>
</comment>
<proteinExistence type="predicted"/>
<feature type="transmembrane region" description="Helical" evidence="8">
    <location>
        <begin position="266"/>
        <end position="286"/>
    </location>
</feature>
<organism evidence="10 11">
    <name type="scientific">Meganyctiphanes norvegica</name>
    <name type="common">Northern krill</name>
    <name type="synonym">Thysanopoda norvegica</name>
    <dbReference type="NCBI Taxonomy" id="48144"/>
    <lineage>
        <taxon>Eukaryota</taxon>
        <taxon>Metazoa</taxon>
        <taxon>Ecdysozoa</taxon>
        <taxon>Arthropoda</taxon>
        <taxon>Crustacea</taxon>
        <taxon>Multicrustacea</taxon>
        <taxon>Malacostraca</taxon>
        <taxon>Eumalacostraca</taxon>
        <taxon>Eucarida</taxon>
        <taxon>Euphausiacea</taxon>
        <taxon>Euphausiidae</taxon>
        <taxon>Meganyctiphanes</taxon>
    </lineage>
</organism>
<dbReference type="PANTHER" id="PTHR23129:SF0">
    <property type="entry name" value="ACYL-COENZYME A DIPHOSPHATASE FITM2"/>
    <property type="match status" value="1"/>
</dbReference>
<dbReference type="Pfam" id="PF10261">
    <property type="entry name" value="FIT"/>
    <property type="match status" value="1"/>
</dbReference>
<keyword evidence="4 8" id="KW-0256">Endoplasmic reticulum</keyword>
<keyword evidence="3" id="KW-0378">Hydrolase</keyword>
<dbReference type="GO" id="GO:0034389">
    <property type="term" value="P:lipid droplet organization"/>
    <property type="evidence" value="ECO:0007669"/>
    <property type="project" value="TreeGrafter"/>
</dbReference>